<dbReference type="PANTHER" id="PTHR10556:SF57">
    <property type="entry name" value="3-OXO-5-ALPHA-STEROID 4-DEHYDROGENASE 1"/>
    <property type="match status" value="1"/>
</dbReference>
<dbReference type="Proteomes" id="UP001186944">
    <property type="component" value="Unassembled WGS sequence"/>
</dbReference>
<evidence type="ECO:0000256" key="7">
    <source>
        <dbReference type="ARBA" id="ARBA00022848"/>
    </source>
</evidence>
<keyword evidence="11" id="KW-0443">Lipid metabolism</keyword>
<name>A0AA88YBH0_PINIB</name>
<comment type="subcellular location">
    <subcellularLocation>
        <location evidence="1">Endoplasmic reticulum membrane</location>
        <topology evidence="1">Multi-pass membrane protein</topology>
    </subcellularLocation>
    <subcellularLocation>
        <location evidence="2">Microsome membrane</location>
    </subcellularLocation>
</comment>
<sequence>MLTSDHFVYTSYVMIVWGVSNFISLLHTTAPYGRYVREGWGFTVNAKLAWFVQELPSLVIPLCVFYKNYHGFANDIHIRVPGMIVVALFITHYFHRTIIYPLRLRNSKPIPLIPFVIAFVFCSLNGYLQAEYHMSYTIIQPDSFFVAGIILFFCGMFVNIHSDNILRRLRSESQRGYQVPEGGMFEYVSGANFLGEIIEWTGLAIASRTMPAIAFAIFTCCNIGPRAWHHHR</sequence>
<accession>A0AA88YBH0</accession>
<evidence type="ECO:0000259" key="14">
    <source>
        <dbReference type="Pfam" id="PF02544"/>
    </source>
</evidence>
<evidence type="ECO:0000256" key="6">
    <source>
        <dbReference type="ARBA" id="ARBA00022824"/>
    </source>
</evidence>
<evidence type="ECO:0000256" key="12">
    <source>
        <dbReference type="ARBA" id="ARBA00023136"/>
    </source>
</evidence>
<keyword evidence="16" id="KW-1185">Reference proteome</keyword>
<feature type="transmembrane region" description="Helical" evidence="13">
    <location>
        <begin position="6"/>
        <end position="27"/>
    </location>
</feature>
<keyword evidence="4 13" id="KW-0812">Transmembrane</keyword>
<dbReference type="GO" id="GO:0030154">
    <property type="term" value="P:cell differentiation"/>
    <property type="evidence" value="ECO:0007669"/>
    <property type="project" value="UniProtKB-KW"/>
</dbReference>
<keyword evidence="9 13" id="KW-1133">Transmembrane helix</keyword>
<keyword evidence="7" id="KW-0492">Microsome</keyword>
<dbReference type="GO" id="GO:0003865">
    <property type="term" value="F:3-oxo-5-alpha-steroid 4-dehydrogenase activity"/>
    <property type="evidence" value="ECO:0007669"/>
    <property type="project" value="TreeGrafter"/>
</dbReference>
<evidence type="ECO:0000313" key="16">
    <source>
        <dbReference type="Proteomes" id="UP001186944"/>
    </source>
</evidence>
<dbReference type="GO" id="GO:0005789">
    <property type="term" value="C:endoplasmic reticulum membrane"/>
    <property type="evidence" value="ECO:0007669"/>
    <property type="project" value="UniProtKB-SubCell"/>
</dbReference>
<proteinExistence type="inferred from homology"/>
<evidence type="ECO:0000256" key="10">
    <source>
        <dbReference type="ARBA" id="ARBA00023002"/>
    </source>
</evidence>
<dbReference type="InterPro" id="IPR039357">
    <property type="entry name" value="SRD5A/TECR"/>
</dbReference>
<evidence type="ECO:0000256" key="5">
    <source>
        <dbReference type="ARBA" id="ARBA00022782"/>
    </source>
</evidence>
<dbReference type="GO" id="GO:0006694">
    <property type="term" value="P:steroid biosynthetic process"/>
    <property type="evidence" value="ECO:0007669"/>
    <property type="project" value="TreeGrafter"/>
</dbReference>
<feature type="transmembrane region" description="Helical" evidence="13">
    <location>
        <begin position="110"/>
        <end position="128"/>
    </location>
</feature>
<organism evidence="15 16">
    <name type="scientific">Pinctada imbricata</name>
    <name type="common">Atlantic pearl-oyster</name>
    <name type="synonym">Pinctada martensii</name>
    <dbReference type="NCBI Taxonomy" id="66713"/>
    <lineage>
        <taxon>Eukaryota</taxon>
        <taxon>Metazoa</taxon>
        <taxon>Spiralia</taxon>
        <taxon>Lophotrochozoa</taxon>
        <taxon>Mollusca</taxon>
        <taxon>Bivalvia</taxon>
        <taxon>Autobranchia</taxon>
        <taxon>Pteriomorphia</taxon>
        <taxon>Pterioida</taxon>
        <taxon>Pterioidea</taxon>
        <taxon>Pteriidae</taxon>
        <taxon>Pinctada</taxon>
    </lineage>
</organism>
<evidence type="ECO:0000313" key="15">
    <source>
        <dbReference type="EMBL" id="KAK3098214.1"/>
    </source>
</evidence>
<comment type="similarity">
    <text evidence="3">Belongs to the steroid 5-alpha reductase family.</text>
</comment>
<evidence type="ECO:0000256" key="13">
    <source>
        <dbReference type="SAM" id="Phobius"/>
    </source>
</evidence>
<feature type="domain" description="3-oxo-5-alpha-steroid 4-dehydrogenase C-terminal" evidence="14">
    <location>
        <begin position="109"/>
        <end position="232"/>
    </location>
</feature>
<keyword evidence="5" id="KW-0221">Differentiation</keyword>
<reference evidence="15" key="1">
    <citation type="submission" date="2019-08" db="EMBL/GenBank/DDBJ databases">
        <title>The improved chromosome-level genome for the pearl oyster Pinctada fucata martensii using PacBio sequencing and Hi-C.</title>
        <authorList>
            <person name="Zheng Z."/>
        </authorList>
    </citation>
    <scope>NUCLEOTIDE SEQUENCE</scope>
    <source>
        <strain evidence="15">ZZ-2019</strain>
        <tissue evidence="15">Adductor muscle</tissue>
    </source>
</reference>
<comment type="caution">
    <text evidence="15">The sequence shown here is derived from an EMBL/GenBank/DDBJ whole genome shotgun (WGS) entry which is preliminary data.</text>
</comment>
<keyword evidence="12 13" id="KW-0472">Membrane</keyword>
<evidence type="ECO:0000256" key="4">
    <source>
        <dbReference type="ARBA" id="ARBA00022692"/>
    </source>
</evidence>
<feature type="transmembrane region" description="Helical" evidence="13">
    <location>
        <begin position="143"/>
        <end position="160"/>
    </location>
</feature>
<dbReference type="InterPro" id="IPR001104">
    <property type="entry name" value="3-oxo-5_a-steroid_4-DH_C"/>
</dbReference>
<dbReference type="AlphaFoldDB" id="A0AA88YBH0"/>
<evidence type="ECO:0000256" key="9">
    <source>
        <dbReference type="ARBA" id="ARBA00022989"/>
    </source>
</evidence>
<evidence type="ECO:0000256" key="3">
    <source>
        <dbReference type="ARBA" id="ARBA00007742"/>
    </source>
</evidence>
<dbReference type="PROSITE" id="PS50244">
    <property type="entry name" value="S5A_REDUCTASE"/>
    <property type="match status" value="1"/>
</dbReference>
<dbReference type="EMBL" id="VSWD01000007">
    <property type="protein sequence ID" value="KAK3098214.1"/>
    <property type="molecule type" value="Genomic_DNA"/>
</dbReference>
<protein>
    <recommendedName>
        <fullName evidence="14">3-oxo-5-alpha-steroid 4-dehydrogenase C-terminal domain-containing protein</fullName>
    </recommendedName>
</protein>
<dbReference type="PANTHER" id="PTHR10556">
    <property type="entry name" value="3-OXO-5-ALPHA-STEROID 4-DEHYDROGENASE"/>
    <property type="match status" value="1"/>
</dbReference>
<gene>
    <name evidence="15" type="ORF">FSP39_017269</name>
</gene>
<evidence type="ECO:0000256" key="8">
    <source>
        <dbReference type="ARBA" id="ARBA00022857"/>
    </source>
</evidence>
<keyword evidence="10" id="KW-0560">Oxidoreductase</keyword>
<dbReference type="Gene3D" id="1.20.120.1630">
    <property type="match status" value="1"/>
</dbReference>
<keyword evidence="8" id="KW-0521">NADP</keyword>
<dbReference type="Pfam" id="PF02544">
    <property type="entry name" value="Steroid_dh"/>
    <property type="match status" value="1"/>
</dbReference>
<evidence type="ECO:0000256" key="1">
    <source>
        <dbReference type="ARBA" id="ARBA00004477"/>
    </source>
</evidence>
<evidence type="ECO:0000256" key="2">
    <source>
        <dbReference type="ARBA" id="ARBA00004524"/>
    </source>
</evidence>
<keyword evidence="6" id="KW-0256">Endoplasmic reticulum</keyword>
<feature type="transmembrane region" description="Helical" evidence="13">
    <location>
        <begin position="78"/>
        <end position="98"/>
    </location>
</feature>
<evidence type="ECO:0000256" key="11">
    <source>
        <dbReference type="ARBA" id="ARBA00023098"/>
    </source>
</evidence>